<dbReference type="AlphaFoldDB" id="A0A1B2HR10"/>
<dbReference type="SUPFAM" id="SSF82171">
    <property type="entry name" value="DPP6 N-terminal domain-like"/>
    <property type="match status" value="1"/>
</dbReference>
<dbReference type="KEGG" id="led:BBK82_33055"/>
<accession>A0A1B2HR10</accession>
<evidence type="ECO:0000313" key="2">
    <source>
        <dbReference type="Proteomes" id="UP000093053"/>
    </source>
</evidence>
<reference evidence="1 2" key="1">
    <citation type="submission" date="2016-07" db="EMBL/GenBank/DDBJ databases">
        <title>Complete genome sequence of the Lentzea guizhouensis DHS C013.</title>
        <authorList>
            <person name="Cao C."/>
        </authorList>
    </citation>
    <scope>NUCLEOTIDE SEQUENCE [LARGE SCALE GENOMIC DNA]</scope>
    <source>
        <strain evidence="1 2">DHS C013</strain>
    </source>
</reference>
<dbReference type="Gene3D" id="3.40.50.1820">
    <property type="entry name" value="alpha/beta hydrolase"/>
    <property type="match status" value="1"/>
</dbReference>
<evidence type="ECO:0008006" key="3">
    <source>
        <dbReference type="Google" id="ProtNLM"/>
    </source>
</evidence>
<organism evidence="1 2">
    <name type="scientific">Lentzea guizhouensis</name>
    <dbReference type="NCBI Taxonomy" id="1586287"/>
    <lineage>
        <taxon>Bacteria</taxon>
        <taxon>Bacillati</taxon>
        <taxon>Actinomycetota</taxon>
        <taxon>Actinomycetes</taxon>
        <taxon>Pseudonocardiales</taxon>
        <taxon>Pseudonocardiaceae</taxon>
        <taxon>Lentzea</taxon>
    </lineage>
</organism>
<name>A0A1B2HR10_9PSEU</name>
<gene>
    <name evidence="1" type="ORF">BBK82_33055</name>
</gene>
<dbReference type="Gene3D" id="2.120.10.30">
    <property type="entry name" value="TolB, C-terminal domain"/>
    <property type="match status" value="2"/>
</dbReference>
<sequence>MKMFGVALLVLTAPVVEPRAVEITDVVQSRQITEIRMAPDGEHAAVLVSEPSLADNTVTSRLLVVDVGTPARARTVTTVKGVVERMTNVRWSPDGGSLAFLAPLDGADEVWTVSRWGGRPRKMFHSPAPAVRFGGVHQPFRSSNVPPHDAKVLAFEWNGTTVAFTAPKPMGTNTGDGVLHTGRNYLELVAREHDEVRNALWFHDIATGRFRHVADSVQGPLAQPGKPKMAFSPDGSRLAFVARGSQQPTDQTDRLHVVDGDRVSTVDTGAARPLDPSWSPDGTELAGVEGGQVVAIPVAGGPRRKIADLPTGVAATRAWFTGNGVTLGLRDDRHEWLTGVTTDDDLSTCDVHGGKALCVRQNASTPPRVAAVRGDRVVNGYDPNRWADDVRIQTPVPAEWTSTSGLKATGYRIVPPQCARNPCPAVVITHGYDARNEFMADRNEWSFPSQVYAARGYVVLLVNEPRTGAADTVEARRMMEAAVRSDDVDPARVAVLGYSRGARVADELMVHSTAFQVAVAGDDGTAELMPGSPAPLAQRFNGPLLQQMGPAAGVLTTRIDEYLRFGLKVPTELVVFPDETHVFHQPRHRAAAMRQNVDWVDYWLLGRRDPDPAKAAQYARWDAMVRTATVPQASTSATYSTTDTTVNISE</sequence>
<dbReference type="InterPro" id="IPR029058">
    <property type="entry name" value="AB_hydrolase_fold"/>
</dbReference>
<keyword evidence="2" id="KW-1185">Reference proteome</keyword>
<dbReference type="Proteomes" id="UP000093053">
    <property type="component" value="Chromosome"/>
</dbReference>
<proteinExistence type="predicted"/>
<protein>
    <recommendedName>
        <fullName evidence="3">Peptidase S9 prolyl oligopeptidase catalytic domain-containing protein</fullName>
    </recommendedName>
</protein>
<evidence type="ECO:0000313" key="1">
    <source>
        <dbReference type="EMBL" id="ANZ40148.1"/>
    </source>
</evidence>
<dbReference type="InterPro" id="IPR011042">
    <property type="entry name" value="6-blade_b-propeller_TolB-like"/>
</dbReference>
<dbReference type="OrthoDB" id="3647650at2"/>
<dbReference type="SUPFAM" id="SSF53474">
    <property type="entry name" value="alpha/beta-Hydrolases"/>
    <property type="match status" value="1"/>
</dbReference>
<dbReference type="STRING" id="1586287.BBK82_33055"/>
<dbReference type="EMBL" id="CP016793">
    <property type="protein sequence ID" value="ANZ40148.1"/>
    <property type="molecule type" value="Genomic_DNA"/>
</dbReference>
<dbReference type="Pfam" id="PF07676">
    <property type="entry name" value="PD40"/>
    <property type="match status" value="1"/>
</dbReference>
<dbReference type="InterPro" id="IPR011659">
    <property type="entry name" value="WD40"/>
</dbReference>